<evidence type="ECO:0000256" key="1">
    <source>
        <dbReference type="SAM" id="MobiDB-lite"/>
    </source>
</evidence>
<feature type="compositionally biased region" description="Low complexity" evidence="1">
    <location>
        <begin position="21"/>
        <end position="37"/>
    </location>
</feature>
<protein>
    <submittedName>
        <fullName evidence="2">Uncharacterized protein</fullName>
    </submittedName>
</protein>
<proteinExistence type="predicted"/>
<evidence type="ECO:0000313" key="2">
    <source>
        <dbReference type="EMBL" id="SVD06339.1"/>
    </source>
</evidence>
<name>A0A382S8X9_9ZZZZ</name>
<organism evidence="2">
    <name type="scientific">marine metagenome</name>
    <dbReference type="NCBI Taxonomy" id="408172"/>
    <lineage>
        <taxon>unclassified sequences</taxon>
        <taxon>metagenomes</taxon>
        <taxon>ecological metagenomes</taxon>
    </lineage>
</organism>
<dbReference type="EMBL" id="UINC01127308">
    <property type="protein sequence ID" value="SVD06339.1"/>
    <property type="molecule type" value="Genomic_DNA"/>
</dbReference>
<feature type="compositionally biased region" description="Gly residues" evidence="1">
    <location>
        <begin position="1"/>
        <end position="11"/>
    </location>
</feature>
<dbReference type="AlphaFoldDB" id="A0A382S8X9"/>
<gene>
    <name evidence="2" type="ORF">METZ01_LOCUS359193</name>
</gene>
<sequence>MAIRYGAGGVPYIGDSEEQGEAVAAPEAPAEEQPTPEVKVEVTETETPGDIPKG</sequence>
<accession>A0A382S8X9</accession>
<feature type="region of interest" description="Disordered" evidence="1">
    <location>
        <begin position="1"/>
        <end position="54"/>
    </location>
</feature>
<reference evidence="2" key="1">
    <citation type="submission" date="2018-05" db="EMBL/GenBank/DDBJ databases">
        <authorList>
            <person name="Lanie J.A."/>
            <person name="Ng W.-L."/>
            <person name="Kazmierczak K.M."/>
            <person name="Andrzejewski T.M."/>
            <person name="Davidsen T.M."/>
            <person name="Wayne K.J."/>
            <person name="Tettelin H."/>
            <person name="Glass J.I."/>
            <person name="Rusch D."/>
            <person name="Podicherti R."/>
            <person name="Tsui H.-C.T."/>
            <person name="Winkler M.E."/>
        </authorList>
    </citation>
    <scope>NUCLEOTIDE SEQUENCE</scope>
</reference>